<dbReference type="RefSeq" id="WP_207527136.1">
    <property type="nucleotide sequence ID" value="NZ_CP071517.1"/>
</dbReference>
<dbReference type="Gene3D" id="1.20.5.340">
    <property type="match status" value="3"/>
</dbReference>
<dbReference type="Gene3D" id="1.20.5.170">
    <property type="match status" value="5"/>
</dbReference>
<dbReference type="InterPro" id="IPR008635">
    <property type="entry name" value="Coiled_stalk_dom"/>
</dbReference>
<dbReference type="SUPFAM" id="SSF101967">
    <property type="entry name" value="Adhesin YadA, collagen-binding domain"/>
    <property type="match status" value="2"/>
</dbReference>
<evidence type="ECO:0000313" key="3">
    <source>
        <dbReference type="EMBL" id="QSX76366.1"/>
    </source>
</evidence>
<dbReference type="InterPro" id="IPR024973">
    <property type="entry name" value="ESPR"/>
</dbReference>
<evidence type="ECO:0000259" key="2">
    <source>
        <dbReference type="Pfam" id="PF13018"/>
    </source>
</evidence>
<feature type="domain" description="Trimeric autotransporter adhesin YadA-like stalk" evidence="1">
    <location>
        <begin position="817"/>
        <end position="860"/>
    </location>
</feature>
<evidence type="ECO:0008006" key="5">
    <source>
        <dbReference type="Google" id="ProtNLM"/>
    </source>
</evidence>
<organism evidence="3 4">
    <name type="scientific">Lysobacter arenosi</name>
    <dbReference type="NCBI Taxonomy" id="2795387"/>
    <lineage>
        <taxon>Bacteria</taxon>
        <taxon>Pseudomonadati</taxon>
        <taxon>Pseudomonadota</taxon>
        <taxon>Gammaproteobacteria</taxon>
        <taxon>Lysobacterales</taxon>
        <taxon>Lysobacteraceae</taxon>
        <taxon>Lysobacter</taxon>
    </lineage>
</organism>
<protein>
    <recommendedName>
        <fullName evidence="5">ESPR domain-containing protein</fullName>
    </recommendedName>
</protein>
<feature type="domain" description="Trimeric autotransporter adhesin YadA-like stalk" evidence="1">
    <location>
        <begin position="153"/>
        <end position="190"/>
    </location>
</feature>
<gene>
    <name evidence="3" type="ORF">HIV01_007795</name>
</gene>
<dbReference type="Gene3D" id="6.10.250.2040">
    <property type="match status" value="1"/>
</dbReference>
<dbReference type="InterPro" id="IPR011049">
    <property type="entry name" value="Serralysin-like_metalloprot_C"/>
</dbReference>
<proteinExistence type="predicted"/>
<sequence length="1007" mass="101344">MNNIFRIVFNTTTGRWVVASEMAKGRKKTGRTVGGGALLGAVMLAGVSGSAGAVETAMFNDFNDGMCTVIQDSYTGATGISNPSCALSLGTATPSSAMASGLNLISNGNGLFARGGLEVFGNNVVAGKPAAYIHGGLSLFGGPGMTGTTNKLMGLANGTADTDAVNVSQLKGVTTALGGGADVNADGTIKAPSYTVQGQANIADVGTALAKLDTATTANTTNITSIGGRVTTVEGNVTNLTTQINNGSVGLVKQDSTTRTIGVAEDTDGTLVDFAGTAGARKLTGVSVGTLSATSVDAVNGSQLYATNQNVAQNTAEITALDGRVTTNEGGISTIKTDVTSIDGRVTQNEGDISAIQTDVTNIGGRVTTVEGNVTNLTTQINNGSVGLVKQDSTTRTIGVAKDADGTLVDFAGTAGARKLTGVSVGTLSATSVDAVNGSQLYATNQNVAQNATDITALDGRVTTNEGDISTIKTDVTNIGGRVTTVEGNVSNLTTQINNGSVGLVKQDSTTRTIGVATDTDGTLVDFAGTAGARKLTGVSVGTLSATSVDAVNGSQLYATNQNVAQNATDITALDGRVTTNEGDISAIRTDVTSIDGRVTQNEGDISTIKTDVTSIDGRVTQNEGDISAIRTDVTNIGGRVTTVEGSVSNLYTQLNSGSVGMVQQAGAGQKLTVGKDSDGSEVDFANNAGRARRLTRVAAGTASEDAVNVSQLKSVVDGMGGGASIDPVTGLVTGPTYLVTNSDGSQSQVHTVGDAVTNLDGRVYNNTTQITNLSSQISSGTVGMVQQAGAGQKLTVGKDTDGREVSFTNAAGEARKLSGVAAGAVSATSTDAINGSQLHGVSQSVATALGGGSVVNADGTVSAPTYAVTNADGTTSKVSGVEGAITNLDGRVYNNTVRIDNVESNVNNLTHQINSGAVGLVQQAARGEQLTVGKATDGTSVNFAGTAGDRALTGVAAGKADNDAVNMGQLKAAGVIDEKGRPRRWWPMTAPTRAASRLAARVRRSR</sequence>
<feature type="domain" description="Trimeric autotransporter adhesin YadA-like stalk" evidence="1">
    <location>
        <begin position="535"/>
        <end position="573"/>
    </location>
</feature>
<feature type="domain" description="ESPR" evidence="2">
    <location>
        <begin position="1"/>
        <end position="46"/>
    </location>
</feature>
<reference evidence="3 4" key="1">
    <citation type="submission" date="2021-02" db="EMBL/GenBank/DDBJ databases">
        <title>Lysobacter arenosi sp. nov., isolated from soil of gangwondo yeongwol, south Korea.</title>
        <authorList>
            <person name="Kim K.R."/>
            <person name="Kim K.H."/>
            <person name="Jeon C.O."/>
        </authorList>
    </citation>
    <scope>NUCLEOTIDE SEQUENCE [LARGE SCALE GENOMIC DNA]</scope>
    <source>
        <strain evidence="3 4">R7</strain>
    </source>
</reference>
<dbReference type="Proteomes" id="UP000663400">
    <property type="component" value="Chromosome"/>
</dbReference>
<evidence type="ECO:0000313" key="4">
    <source>
        <dbReference type="Proteomes" id="UP000663400"/>
    </source>
</evidence>
<dbReference type="Pfam" id="PF05662">
    <property type="entry name" value="YadA_stalk"/>
    <property type="match status" value="7"/>
</dbReference>
<dbReference type="EMBL" id="CP071517">
    <property type="protein sequence ID" value="QSX76366.1"/>
    <property type="molecule type" value="Genomic_DNA"/>
</dbReference>
<feature type="domain" description="Trimeric autotransporter adhesin YadA-like stalk" evidence="1">
    <location>
        <begin position="419"/>
        <end position="457"/>
    </location>
</feature>
<accession>A0ABX7RFZ5</accession>
<dbReference type="Pfam" id="PF13018">
    <property type="entry name" value="ESPR"/>
    <property type="match status" value="1"/>
</dbReference>
<feature type="domain" description="Trimeric autotransporter adhesin YadA-like stalk" evidence="1">
    <location>
        <begin position="282"/>
        <end position="319"/>
    </location>
</feature>
<evidence type="ECO:0000259" key="1">
    <source>
        <dbReference type="Pfam" id="PF05662"/>
    </source>
</evidence>
<name>A0ABX7RFZ5_9GAMM</name>
<feature type="domain" description="Trimeric autotransporter adhesin YadA-like stalk" evidence="1">
    <location>
        <begin position="954"/>
        <end position="974"/>
    </location>
</feature>
<keyword evidence="4" id="KW-1185">Reference proteome</keyword>
<feature type="domain" description="Trimeric autotransporter adhesin YadA-like stalk" evidence="1">
    <location>
        <begin position="694"/>
        <end position="724"/>
    </location>
</feature>